<feature type="transmembrane region" description="Helical" evidence="4">
    <location>
        <begin position="142"/>
        <end position="164"/>
    </location>
</feature>
<feature type="transmembrane region" description="Helical" evidence="4">
    <location>
        <begin position="208"/>
        <end position="227"/>
    </location>
</feature>
<dbReference type="EMBL" id="JRYR02000001">
    <property type="protein sequence ID" value="OHX66599.1"/>
    <property type="molecule type" value="Genomic_DNA"/>
</dbReference>
<keyword evidence="4" id="KW-0472">Membrane</keyword>
<proteinExistence type="predicted"/>
<dbReference type="InterPro" id="IPR000792">
    <property type="entry name" value="Tscrpt_reg_LuxR_C"/>
</dbReference>
<evidence type="ECO:0000313" key="6">
    <source>
        <dbReference type="EMBL" id="OHX66599.1"/>
    </source>
</evidence>
<keyword evidence="4" id="KW-0812">Transmembrane</keyword>
<accession>A0A1S1Z011</accession>
<dbReference type="InterPro" id="IPR011623">
    <property type="entry name" value="7TMR_DISM_rcpt_extracell_dom1"/>
</dbReference>
<dbReference type="Proteomes" id="UP000179797">
    <property type="component" value="Unassembled WGS sequence"/>
</dbReference>
<dbReference type="Pfam" id="PF07695">
    <property type="entry name" value="7TMR-DISM_7TM"/>
    <property type="match status" value="1"/>
</dbReference>
<evidence type="ECO:0000313" key="7">
    <source>
        <dbReference type="Proteomes" id="UP000179797"/>
    </source>
</evidence>
<dbReference type="AlphaFoldDB" id="A0A1S1Z011"/>
<evidence type="ECO:0000256" key="3">
    <source>
        <dbReference type="ARBA" id="ARBA00023163"/>
    </source>
</evidence>
<dbReference type="OrthoDB" id="9807565at2"/>
<dbReference type="SMART" id="SM00421">
    <property type="entry name" value="HTH_LUXR"/>
    <property type="match status" value="1"/>
</dbReference>
<dbReference type="InterPro" id="IPR036388">
    <property type="entry name" value="WH-like_DNA-bd_sf"/>
</dbReference>
<protein>
    <recommendedName>
        <fullName evidence="5">HTH luxR-type domain-containing protein</fullName>
    </recommendedName>
</protein>
<dbReference type="PROSITE" id="PS50043">
    <property type="entry name" value="HTH_LUXR_2"/>
    <property type="match status" value="1"/>
</dbReference>
<feature type="transmembrane region" description="Helical" evidence="4">
    <location>
        <begin position="262"/>
        <end position="281"/>
    </location>
</feature>
<dbReference type="GO" id="GO:0003677">
    <property type="term" value="F:DNA binding"/>
    <property type="evidence" value="ECO:0007669"/>
    <property type="project" value="UniProtKB-KW"/>
</dbReference>
<dbReference type="STRING" id="915059.NH26_09620"/>
<evidence type="ECO:0000256" key="2">
    <source>
        <dbReference type="ARBA" id="ARBA00023125"/>
    </source>
</evidence>
<dbReference type="Gene3D" id="1.10.10.10">
    <property type="entry name" value="Winged helix-like DNA-binding domain superfamily/Winged helix DNA-binding domain"/>
    <property type="match status" value="1"/>
</dbReference>
<organism evidence="6 7">
    <name type="scientific">Flammeovirga pacifica</name>
    <dbReference type="NCBI Taxonomy" id="915059"/>
    <lineage>
        <taxon>Bacteria</taxon>
        <taxon>Pseudomonadati</taxon>
        <taxon>Bacteroidota</taxon>
        <taxon>Cytophagia</taxon>
        <taxon>Cytophagales</taxon>
        <taxon>Flammeovirgaceae</taxon>
        <taxon>Flammeovirga</taxon>
    </lineage>
</organism>
<keyword evidence="1" id="KW-0805">Transcription regulation</keyword>
<name>A0A1S1Z011_FLAPC</name>
<dbReference type="PRINTS" id="PR00038">
    <property type="entry name" value="HTHLUXR"/>
</dbReference>
<dbReference type="PANTHER" id="PTHR44688:SF16">
    <property type="entry name" value="DNA-BINDING TRANSCRIPTIONAL ACTIVATOR DEVR_DOSR"/>
    <property type="match status" value="1"/>
</dbReference>
<dbReference type="PANTHER" id="PTHR44688">
    <property type="entry name" value="DNA-BINDING TRANSCRIPTIONAL ACTIVATOR DEVR_DOSR"/>
    <property type="match status" value="1"/>
</dbReference>
<feature type="transmembrane region" description="Helical" evidence="4">
    <location>
        <begin position="288"/>
        <end position="310"/>
    </location>
</feature>
<feature type="transmembrane region" description="Helical" evidence="4">
    <location>
        <begin position="171"/>
        <end position="188"/>
    </location>
</feature>
<comment type="caution">
    <text evidence="6">The sequence shown here is derived from an EMBL/GenBank/DDBJ whole genome shotgun (WGS) entry which is preliminary data.</text>
</comment>
<keyword evidence="2" id="KW-0238">DNA-binding</keyword>
<evidence type="ECO:0000256" key="4">
    <source>
        <dbReference type="SAM" id="Phobius"/>
    </source>
</evidence>
<dbReference type="CDD" id="cd06170">
    <property type="entry name" value="LuxR_C_like"/>
    <property type="match status" value="1"/>
</dbReference>
<keyword evidence="4" id="KW-1133">Transmembrane helix</keyword>
<dbReference type="SUPFAM" id="SSF46894">
    <property type="entry name" value="C-terminal effector domain of the bipartite response regulators"/>
    <property type="match status" value="1"/>
</dbReference>
<dbReference type="Pfam" id="PF00196">
    <property type="entry name" value="GerE"/>
    <property type="match status" value="1"/>
</dbReference>
<dbReference type="GO" id="GO:0006355">
    <property type="term" value="P:regulation of DNA-templated transcription"/>
    <property type="evidence" value="ECO:0007669"/>
    <property type="project" value="InterPro"/>
</dbReference>
<feature type="transmembrane region" description="Helical" evidence="4">
    <location>
        <begin position="239"/>
        <end position="256"/>
    </location>
</feature>
<dbReference type="InterPro" id="IPR016032">
    <property type="entry name" value="Sig_transdc_resp-reg_C-effctor"/>
</dbReference>
<keyword evidence="3" id="KW-0804">Transcription</keyword>
<gene>
    <name evidence="6" type="ORF">NH26_09620</name>
</gene>
<feature type="domain" description="HTH luxR-type" evidence="5">
    <location>
        <begin position="379"/>
        <end position="444"/>
    </location>
</feature>
<keyword evidence="7" id="KW-1185">Reference proteome</keyword>
<evidence type="ECO:0000256" key="1">
    <source>
        <dbReference type="ARBA" id="ARBA00023015"/>
    </source>
</evidence>
<dbReference type="RefSeq" id="WP_044221309.1">
    <property type="nucleotide sequence ID" value="NZ_JRYR02000001.1"/>
</dbReference>
<evidence type="ECO:0000259" key="5">
    <source>
        <dbReference type="PROSITE" id="PS50043"/>
    </source>
</evidence>
<reference evidence="6 7" key="1">
    <citation type="journal article" date="2012" name="Int. J. Syst. Evol. Microbiol.">
        <title>Flammeovirga pacifica sp. nov., isolated from deep-sea sediment.</title>
        <authorList>
            <person name="Xu H."/>
            <person name="Fu Y."/>
            <person name="Yang N."/>
            <person name="Ding Z."/>
            <person name="Lai Q."/>
            <person name="Zeng R."/>
        </authorList>
    </citation>
    <scope>NUCLEOTIDE SEQUENCE [LARGE SCALE GENOMIC DNA]</scope>
    <source>
        <strain evidence="7">DSM 24597 / LMG 26175 / WPAGA1</strain>
    </source>
</reference>
<sequence>MKYFSILLLFILGLHFTTLANNITFNLKGDLSFDALELSDWNEYTTPVFVDNDFESIWFKIDVKDSISNAFEVSLPSLYINKVTLFLSDVGEGQSAVEPFTVRRKDIIGDSFYIKVKVTKRSFVPITFESREEYLENRTTNLIIYSIYYTLTFAILLFTLYSYYLHRDDTYLVYIILMLIVNLARSVAEGMVAQFTNDRIFDVLLDQFSHVFVAFVGYYFVVSFLHIEGKRRKKLKKVVFANLAVSVVLLCFYYFLKISWIAFVSDFFVIISLIIILYNAFLDYNKSVYAKFFLFAFSPLMVAAIDVYFLEPLGVKLIPMNYLEYRAGMTFEMVVLTFTVFYRGRSLVIENEEMKASINTITKDFEKKSKKNKQDWKLKIRKEYGLTKQEFVVLEQILLQKKNQEIADELFVSLNTIKYHTKNIYKKLEINSKKQVLDKVKMISESE</sequence>